<feature type="transmembrane region" description="Helical" evidence="9">
    <location>
        <begin position="356"/>
        <end position="379"/>
    </location>
</feature>
<sequence length="550" mass="58267">MPTRLPDAPTAATLTLEVHSVVLYLSMAIIAICVLWGLLNPDGFGAAATAAMNFTTESFGWYYLLAVLAFLIFCVYLAFSRHGSVKLGRDDEEPEFSRSSWFAMLFSAGMGIGLVFWGVAEPVSHYLTPPGNVEAQTADAARTALKYSFFHWGLHPWAIYSVVALSIAYFSFRRGEKALISRTFRPLLGDRVEGPVGKLIDVLAIIATVFGVAASLGFGAVQINSGLNSAFGLSVGVPTQLTIIGVVTVLYLISASTGLTRGIQILSNTNMVLAALLMLAVFVLGPTRFLLETFTTSVGGYAQDLISMSTRLTPFSGKTWVGGWTLFYWAWWIAWAPFVGLFIARISRGRTIKEFVTGVLLVPSLVSFAWFSVFGGSALQKSLTGDSAVMDATKADVSTALFALLGHFPLSGVLVVLATLLIASFFITSADSATYVLGSLSSEGSENPSGRVKLGWGVLQSLIAVALLLSGGLSGLQNASIVAALPFSVIMLGMCVSLMRALQSENRTPRPTRTAPSPAQASPAQASPAQASHATASPADPARPVTPPTP</sequence>
<dbReference type="Proteomes" id="UP000634308">
    <property type="component" value="Unassembled WGS sequence"/>
</dbReference>
<dbReference type="InterPro" id="IPR000060">
    <property type="entry name" value="BCCT_transptr"/>
</dbReference>
<dbReference type="NCBIfam" id="TIGR00842">
    <property type="entry name" value="bcct"/>
    <property type="match status" value="1"/>
</dbReference>
<keyword evidence="5 9" id="KW-0812">Transmembrane</keyword>
<feature type="transmembrane region" description="Helical" evidence="9">
    <location>
        <begin position="154"/>
        <end position="172"/>
    </location>
</feature>
<comment type="similarity">
    <text evidence="2">Belongs to the BCCT transporter (TC 2.A.15) family.</text>
</comment>
<proteinExistence type="inferred from homology"/>
<evidence type="ECO:0000256" key="6">
    <source>
        <dbReference type="ARBA" id="ARBA00022989"/>
    </source>
</evidence>
<dbReference type="EMBL" id="BMQM01000003">
    <property type="protein sequence ID" value="GGR49257.1"/>
    <property type="molecule type" value="Genomic_DNA"/>
</dbReference>
<organism evidence="10 11">
    <name type="scientific">Deinococcus seoulensis</name>
    <dbReference type="NCBI Taxonomy" id="1837379"/>
    <lineage>
        <taxon>Bacteria</taxon>
        <taxon>Thermotogati</taxon>
        <taxon>Deinococcota</taxon>
        <taxon>Deinococci</taxon>
        <taxon>Deinococcales</taxon>
        <taxon>Deinococcaceae</taxon>
        <taxon>Deinococcus</taxon>
    </lineage>
</organism>
<keyword evidence="7 9" id="KW-0472">Membrane</keyword>
<accession>A0ABQ2RQ88</accession>
<keyword evidence="6 9" id="KW-1133">Transmembrane helix</keyword>
<feature type="transmembrane region" description="Helical" evidence="9">
    <location>
        <begin position="21"/>
        <end position="39"/>
    </location>
</feature>
<evidence type="ECO:0000256" key="5">
    <source>
        <dbReference type="ARBA" id="ARBA00022692"/>
    </source>
</evidence>
<reference evidence="11" key="1">
    <citation type="journal article" date="2019" name="Int. J. Syst. Evol. Microbiol.">
        <title>The Global Catalogue of Microorganisms (GCM) 10K type strain sequencing project: providing services to taxonomists for standard genome sequencing and annotation.</title>
        <authorList>
            <consortium name="The Broad Institute Genomics Platform"/>
            <consortium name="The Broad Institute Genome Sequencing Center for Infectious Disease"/>
            <person name="Wu L."/>
            <person name="Ma J."/>
        </authorList>
    </citation>
    <scope>NUCLEOTIDE SEQUENCE [LARGE SCALE GENOMIC DNA]</scope>
    <source>
        <strain evidence="11">JCM 31404</strain>
    </source>
</reference>
<feature type="transmembrane region" description="Helical" evidence="9">
    <location>
        <begin position="241"/>
        <end position="259"/>
    </location>
</feature>
<evidence type="ECO:0000313" key="11">
    <source>
        <dbReference type="Proteomes" id="UP000634308"/>
    </source>
</evidence>
<feature type="transmembrane region" description="Helical" evidence="9">
    <location>
        <begin position="100"/>
        <end position="120"/>
    </location>
</feature>
<feature type="transmembrane region" description="Helical" evidence="9">
    <location>
        <begin position="479"/>
        <end position="502"/>
    </location>
</feature>
<comment type="subcellular location">
    <subcellularLocation>
        <location evidence="1">Cell membrane</location>
        <topology evidence="1">Multi-pass membrane protein</topology>
    </subcellularLocation>
</comment>
<evidence type="ECO:0000256" key="9">
    <source>
        <dbReference type="SAM" id="Phobius"/>
    </source>
</evidence>
<feature type="compositionally biased region" description="Low complexity" evidence="8">
    <location>
        <begin position="509"/>
        <end position="539"/>
    </location>
</feature>
<dbReference type="PANTHER" id="PTHR30047">
    <property type="entry name" value="HIGH-AFFINITY CHOLINE TRANSPORT PROTEIN-RELATED"/>
    <property type="match status" value="1"/>
</dbReference>
<evidence type="ECO:0000256" key="8">
    <source>
        <dbReference type="SAM" id="MobiDB-lite"/>
    </source>
</evidence>
<dbReference type="PANTHER" id="PTHR30047:SF7">
    <property type="entry name" value="HIGH-AFFINITY CHOLINE TRANSPORT PROTEIN"/>
    <property type="match status" value="1"/>
</dbReference>
<feature type="transmembrane region" description="Helical" evidence="9">
    <location>
        <begin position="199"/>
        <end position="221"/>
    </location>
</feature>
<protein>
    <submittedName>
        <fullName evidence="10">Glycine betaine transporter OpuD</fullName>
    </submittedName>
</protein>
<dbReference type="RefSeq" id="WP_229777605.1">
    <property type="nucleotide sequence ID" value="NZ_BMQM01000003.1"/>
</dbReference>
<gene>
    <name evidence="10" type="primary">opuD</name>
    <name evidence="10" type="ORF">GCM10008959_08090</name>
</gene>
<feature type="region of interest" description="Disordered" evidence="8">
    <location>
        <begin position="505"/>
        <end position="550"/>
    </location>
</feature>
<feature type="transmembrane region" description="Helical" evidence="9">
    <location>
        <begin position="271"/>
        <end position="291"/>
    </location>
</feature>
<dbReference type="InterPro" id="IPR018093">
    <property type="entry name" value="BCCT_CS"/>
</dbReference>
<evidence type="ECO:0000256" key="7">
    <source>
        <dbReference type="ARBA" id="ARBA00023136"/>
    </source>
</evidence>
<keyword evidence="3" id="KW-0813">Transport</keyword>
<evidence type="ECO:0000256" key="1">
    <source>
        <dbReference type="ARBA" id="ARBA00004651"/>
    </source>
</evidence>
<dbReference type="PROSITE" id="PS01303">
    <property type="entry name" value="BCCT"/>
    <property type="match status" value="1"/>
</dbReference>
<evidence type="ECO:0000256" key="4">
    <source>
        <dbReference type="ARBA" id="ARBA00022475"/>
    </source>
</evidence>
<name>A0ABQ2RQ88_9DEIO</name>
<feature type="transmembrane region" description="Helical" evidence="9">
    <location>
        <begin position="454"/>
        <end position="473"/>
    </location>
</feature>
<feature type="transmembrane region" description="Helical" evidence="9">
    <location>
        <begin position="399"/>
        <end position="427"/>
    </location>
</feature>
<comment type="caution">
    <text evidence="10">The sequence shown here is derived from an EMBL/GenBank/DDBJ whole genome shotgun (WGS) entry which is preliminary data.</text>
</comment>
<keyword evidence="4" id="KW-1003">Cell membrane</keyword>
<evidence type="ECO:0000256" key="2">
    <source>
        <dbReference type="ARBA" id="ARBA00005658"/>
    </source>
</evidence>
<feature type="transmembrane region" description="Helical" evidence="9">
    <location>
        <begin position="326"/>
        <end position="344"/>
    </location>
</feature>
<evidence type="ECO:0000313" key="10">
    <source>
        <dbReference type="EMBL" id="GGR49257.1"/>
    </source>
</evidence>
<feature type="transmembrane region" description="Helical" evidence="9">
    <location>
        <begin position="59"/>
        <end position="79"/>
    </location>
</feature>
<keyword evidence="11" id="KW-1185">Reference proteome</keyword>
<evidence type="ECO:0000256" key="3">
    <source>
        <dbReference type="ARBA" id="ARBA00022448"/>
    </source>
</evidence>
<dbReference type="Pfam" id="PF02028">
    <property type="entry name" value="BCCT"/>
    <property type="match status" value="1"/>
</dbReference>